<name>A0ABQ6MWT0_9STRA</name>
<dbReference type="EMBL" id="BRYB01003293">
    <property type="protein sequence ID" value="GMI34194.1"/>
    <property type="molecule type" value="Genomic_DNA"/>
</dbReference>
<reference evidence="2 3" key="1">
    <citation type="journal article" date="2023" name="Commun. Biol.">
        <title>Genome analysis of Parmales, the sister group of diatoms, reveals the evolutionary specialization of diatoms from phago-mixotrophs to photoautotrophs.</title>
        <authorList>
            <person name="Ban H."/>
            <person name="Sato S."/>
            <person name="Yoshikawa S."/>
            <person name="Yamada K."/>
            <person name="Nakamura Y."/>
            <person name="Ichinomiya M."/>
            <person name="Sato N."/>
            <person name="Blanc-Mathieu R."/>
            <person name="Endo H."/>
            <person name="Kuwata A."/>
            <person name="Ogata H."/>
        </authorList>
    </citation>
    <scope>NUCLEOTIDE SEQUENCE [LARGE SCALE GENOMIC DNA]</scope>
</reference>
<feature type="region of interest" description="Disordered" evidence="1">
    <location>
        <begin position="287"/>
        <end position="470"/>
    </location>
</feature>
<evidence type="ECO:0000256" key="1">
    <source>
        <dbReference type="SAM" id="MobiDB-lite"/>
    </source>
</evidence>
<feature type="region of interest" description="Disordered" evidence="1">
    <location>
        <begin position="237"/>
        <end position="257"/>
    </location>
</feature>
<accession>A0ABQ6MWT0</accession>
<feature type="compositionally biased region" description="Basic and acidic residues" evidence="1">
    <location>
        <begin position="423"/>
        <end position="440"/>
    </location>
</feature>
<feature type="compositionally biased region" description="Acidic residues" evidence="1">
    <location>
        <begin position="344"/>
        <end position="367"/>
    </location>
</feature>
<keyword evidence="3" id="KW-1185">Reference proteome</keyword>
<dbReference type="Gene3D" id="3.30.530.20">
    <property type="match status" value="1"/>
</dbReference>
<gene>
    <name evidence="2" type="ORF">TeGR_g889</name>
</gene>
<dbReference type="Proteomes" id="UP001165060">
    <property type="component" value="Unassembled WGS sequence"/>
</dbReference>
<proteinExistence type="predicted"/>
<feature type="region of interest" description="Disordered" evidence="1">
    <location>
        <begin position="509"/>
        <end position="528"/>
    </location>
</feature>
<organism evidence="2 3">
    <name type="scientific">Tetraparma gracilis</name>
    <dbReference type="NCBI Taxonomy" id="2962635"/>
    <lineage>
        <taxon>Eukaryota</taxon>
        <taxon>Sar</taxon>
        <taxon>Stramenopiles</taxon>
        <taxon>Ochrophyta</taxon>
        <taxon>Bolidophyceae</taxon>
        <taxon>Parmales</taxon>
        <taxon>Triparmaceae</taxon>
        <taxon>Tetraparma</taxon>
    </lineage>
</organism>
<evidence type="ECO:0000313" key="2">
    <source>
        <dbReference type="EMBL" id="GMI34194.1"/>
    </source>
</evidence>
<feature type="compositionally biased region" description="Acidic residues" evidence="1">
    <location>
        <begin position="314"/>
        <end position="329"/>
    </location>
</feature>
<evidence type="ECO:0000313" key="3">
    <source>
        <dbReference type="Proteomes" id="UP001165060"/>
    </source>
</evidence>
<feature type="compositionally biased region" description="Basic and acidic residues" evidence="1">
    <location>
        <begin position="518"/>
        <end position="528"/>
    </location>
</feature>
<comment type="caution">
    <text evidence="2">The sequence shown here is derived from an EMBL/GenBank/DDBJ whole genome shotgun (WGS) entry which is preliminary data.</text>
</comment>
<sequence length="528" mass="59887">MLVPTTPADPQYPTKQEGPNLLYDYRDNCMLPSDMKFFEKNLALPDVLEREARQAVKSSWVNVLTTKDTEVEKSKTGGDNPGITAIRGASKMTGVNPEVFFKHLTNTEIMKGWMDNLIAARLITSRPDLNVSNDDEVITHDIIYNTYRYPGILSNRDALSSRTLVWQPKKRRRWILWRSCHHHDVPVRDKFLRTWTYGCYMVETDPVDPNSCMYYSFGMVDAKSDYESEGVFSDDDGGILSDDASVGPTGMSKKERKRLKMLERKARRKEKMAKALVGLVMGGGNKKLTPKLGVRSPFGRKKKRGSGSRGTPQQEDEEEEEEEEDEEGIEPTLWEAMKGVYRGDEEDDDDPYSDEDEDGGLDDEANFDEAVNPEELYGFDFDTYAAQRGVDGYDVETSPNASPATKRRSLRMSLNNKMNGLKSDFRKLAAETKDRKEKMISKLKSSRRKDGGKQDDSRVEDELDEKKKRGLKLMPKGMKFAAPKFSPKVKGIVNDVKGIKFGKFSEMKLGGKKKKRTASREKIEGYAV</sequence>
<protein>
    <recommendedName>
        <fullName evidence="4">START domain-containing protein</fullName>
    </recommendedName>
</protein>
<dbReference type="InterPro" id="IPR023393">
    <property type="entry name" value="START-like_dom_sf"/>
</dbReference>
<evidence type="ECO:0008006" key="4">
    <source>
        <dbReference type="Google" id="ProtNLM"/>
    </source>
</evidence>
<feature type="compositionally biased region" description="Basic and acidic residues" evidence="1">
    <location>
        <begin position="448"/>
        <end position="457"/>
    </location>
</feature>
<dbReference type="SUPFAM" id="SSF55961">
    <property type="entry name" value="Bet v1-like"/>
    <property type="match status" value="1"/>
</dbReference>